<dbReference type="AlphaFoldDB" id="A0A238WYE7"/>
<dbReference type="InterPro" id="IPR029063">
    <property type="entry name" value="SAM-dependent_MTases_sf"/>
</dbReference>
<dbReference type="EMBL" id="FZNQ01000011">
    <property type="protein sequence ID" value="SNR51448.1"/>
    <property type="molecule type" value="Genomic_DNA"/>
</dbReference>
<dbReference type="Proteomes" id="UP000198397">
    <property type="component" value="Unassembled WGS sequence"/>
</dbReference>
<keyword evidence="2" id="KW-1185">Reference proteome</keyword>
<accession>A0A238WYE7</accession>
<proteinExistence type="predicted"/>
<gene>
    <name evidence="1" type="ORF">SAMN06264855_11145</name>
</gene>
<sequence length="258" mass="27990">MTTGDGFERHTVGPGGEYIVGDALAALADDDDEAAAIFLDDAWARPGRREQTSVSYQLHPFDDDQPADGPQVTDALTTTQIIDACYGALMPGGWLIADVDDWLLPRFVSYLRETWGDATEQHEGGGFRRIGGVTYLTADGQPDRDTHGPFLSTGGYSVVFAHKGPTERRTAVSARQVARWPTETYGRGGRAKPVEPYAAWLSGLVEPGELVIIPCAGTAPAAIAARQTFGDDARFRCIDIEPAAYEGFKRRYAAHIDR</sequence>
<dbReference type="OrthoDB" id="326043at2157"/>
<reference evidence="1 2" key="1">
    <citation type="submission" date="2017-06" db="EMBL/GenBank/DDBJ databases">
        <authorList>
            <person name="Kim H.J."/>
            <person name="Triplett B.A."/>
        </authorList>
    </citation>
    <scope>NUCLEOTIDE SEQUENCE [LARGE SCALE GENOMIC DNA]</scope>
    <source>
        <strain evidence="1 2">DSM 8800</strain>
    </source>
</reference>
<evidence type="ECO:0000313" key="2">
    <source>
        <dbReference type="Proteomes" id="UP000198397"/>
    </source>
</evidence>
<dbReference type="Gene3D" id="3.40.50.150">
    <property type="entry name" value="Vaccinia Virus protein VP39"/>
    <property type="match status" value="1"/>
</dbReference>
<protein>
    <recommendedName>
        <fullName evidence="3">Methyltransferase</fullName>
    </recommendedName>
</protein>
<organism evidence="1 2">
    <name type="scientific">Halorubrum vacuolatum</name>
    <name type="common">Natronobacterium vacuolatum</name>
    <dbReference type="NCBI Taxonomy" id="63740"/>
    <lineage>
        <taxon>Archaea</taxon>
        <taxon>Methanobacteriati</taxon>
        <taxon>Methanobacteriota</taxon>
        <taxon>Stenosarchaea group</taxon>
        <taxon>Halobacteria</taxon>
        <taxon>Halobacteriales</taxon>
        <taxon>Haloferacaceae</taxon>
        <taxon>Halorubrum</taxon>
    </lineage>
</organism>
<dbReference type="RefSeq" id="WP_089385107.1">
    <property type="nucleotide sequence ID" value="NZ_FZNQ01000011.1"/>
</dbReference>
<evidence type="ECO:0008006" key="3">
    <source>
        <dbReference type="Google" id="ProtNLM"/>
    </source>
</evidence>
<dbReference type="SUPFAM" id="SSF53335">
    <property type="entry name" value="S-adenosyl-L-methionine-dependent methyltransferases"/>
    <property type="match status" value="1"/>
</dbReference>
<evidence type="ECO:0000313" key="1">
    <source>
        <dbReference type="EMBL" id="SNR51448.1"/>
    </source>
</evidence>
<name>A0A238WYE7_HALVU</name>